<dbReference type="NCBIfam" id="TIGR01509">
    <property type="entry name" value="HAD-SF-IA-v3"/>
    <property type="match status" value="1"/>
</dbReference>
<dbReference type="AlphaFoldDB" id="A0A2T4UHF4"/>
<evidence type="ECO:0000313" key="2">
    <source>
        <dbReference type="Proteomes" id="UP000240739"/>
    </source>
</evidence>
<dbReference type="Pfam" id="PF00702">
    <property type="entry name" value="Hydrolase"/>
    <property type="match status" value="1"/>
</dbReference>
<dbReference type="SUPFAM" id="SSF56784">
    <property type="entry name" value="HAD-like"/>
    <property type="match status" value="1"/>
</dbReference>
<dbReference type="PANTHER" id="PTHR47829">
    <property type="entry name" value="HYDROLASE, PUTATIVE (AFU_ORTHOLOGUE AFUA_1G12880)-RELATED"/>
    <property type="match status" value="1"/>
</dbReference>
<dbReference type="CDD" id="cd02603">
    <property type="entry name" value="HAD_sEH-N_like"/>
    <property type="match status" value="1"/>
</dbReference>
<dbReference type="InterPro" id="IPR023214">
    <property type="entry name" value="HAD_sf"/>
</dbReference>
<dbReference type="EMBL" id="PYYB01000001">
    <property type="protein sequence ID" value="PTL58682.1"/>
    <property type="molecule type" value="Genomic_DNA"/>
</dbReference>
<dbReference type="InterPro" id="IPR052898">
    <property type="entry name" value="ACAD10-like"/>
</dbReference>
<dbReference type="Proteomes" id="UP000240739">
    <property type="component" value="Unassembled WGS sequence"/>
</dbReference>
<dbReference type="PRINTS" id="PR00413">
    <property type="entry name" value="HADHALOGNASE"/>
</dbReference>
<gene>
    <name evidence="1" type="ORF">C7Y72_02970</name>
</gene>
<dbReference type="InterPro" id="IPR023198">
    <property type="entry name" value="PGP-like_dom2"/>
</dbReference>
<proteinExistence type="predicted"/>
<dbReference type="InterPro" id="IPR006439">
    <property type="entry name" value="HAD-SF_hydro_IA"/>
</dbReference>
<evidence type="ECO:0000313" key="1">
    <source>
        <dbReference type="EMBL" id="PTL58682.1"/>
    </source>
</evidence>
<dbReference type="Gene3D" id="3.40.50.1000">
    <property type="entry name" value="HAD superfamily/HAD-like"/>
    <property type="match status" value="1"/>
</dbReference>
<dbReference type="InterPro" id="IPR036412">
    <property type="entry name" value="HAD-like_sf"/>
</dbReference>
<comment type="caution">
    <text evidence="1">The sequence shown here is derived from an EMBL/GenBank/DDBJ whole genome shotgun (WGS) entry which is preliminary data.</text>
</comment>
<protein>
    <submittedName>
        <fullName evidence="1">Haloacid dehalogenase</fullName>
    </submittedName>
</protein>
<name>A0A2T4UHF4_9ACTN</name>
<dbReference type="Gene3D" id="1.10.150.240">
    <property type="entry name" value="Putative phosphatase, domain 2"/>
    <property type="match status" value="1"/>
</dbReference>
<sequence>MDWGGVMTTSLFASFAAFDRASGLADGTVKQAFRTDPEARAALDDLECGRATVAQFEERFAAVLGLDSGDGLALRLFSGVGPDDAMLDAVEAFRAAGVRTGLLSNSWADESYDRGRFATLFDVLVISGEEGMRKPDPRIYELAVERMGLAAQELVFVDDIGGNLKVPRAMGIHTVLHVDAATTLAELQDVLGVQLPAAA</sequence>
<dbReference type="NCBIfam" id="TIGR01549">
    <property type="entry name" value="HAD-SF-IA-v1"/>
    <property type="match status" value="1"/>
</dbReference>
<dbReference type="PANTHER" id="PTHR47829:SF1">
    <property type="entry name" value="HAD FAMILY PHOSPHATASE"/>
    <property type="match status" value="1"/>
</dbReference>
<organism evidence="1 2">
    <name type="scientific">Paraconexibacter algicola</name>
    <dbReference type="NCBI Taxonomy" id="2133960"/>
    <lineage>
        <taxon>Bacteria</taxon>
        <taxon>Bacillati</taxon>
        <taxon>Actinomycetota</taxon>
        <taxon>Thermoleophilia</taxon>
        <taxon>Solirubrobacterales</taxon>
        <taxon>Paraconexibacteraceae</taxon>
        <taxon>Paraconexibacter</taxon>
    </lineage>
</organism>
<accession>A0A2T4UHF4</accession>
<reference evidence="1 2" key="1">
    <citation type="submission" date="2018-03" db="EMBL/GenBank/DDBJ databases">
        <title>Aquarubrobacter algicola gen. nov., sp. nov., a novel actinobacterium isolated from shallow eutrophic lake during the end of cyanobacterial harmful algal blooms.</title>
        <authorList>
            <person name="Chun S.J."/>
        </authorList>
    </citation>
    <scope>NUCLEOTIDE SEQUENCE [LARGE SCALE GENOMIC DNA]</scope>
    <source>
        <strain evidence="1 2">Seoho-28</strain>
    </source>
</reference>
<keyword evidence="2" id="KW-1185">Reference proteome</keyword>